<sequence>MEDPLCKAAHDPGLRLIETLPWDGTRLVRLDRHLARLACGAARLGWRCEGAAKALRAAVPDGPARMRLTLDSAGRIEVEAAPLPPVKPLWRLGLAGERLWSADPWLGVKSTRRGAYDRARAALPAGLDEVVLLNERGEVCDGTITTLFFDAGEGLCTPPLSCGLLPGILRADMLDSGACREAVLPGAALPRVRLWVGNSMRGLNPAVWSI</sequence>
<protein>
    <recommendedName>
        <fullName evidence="1">Probable branched-chain-amino-acid aminotransferase</fullName>
    </recommendedName>
</protein>
<dbReference type="Gene3D" id="3.30.470.10">
    <property type="match status" value="1"/>
</dbReference>
<gene>
    <name evidence="2" type="ORF">SAMN05878503_105121</name>
</gene>
<keyword evidence="3" id="KW-1185">Reference proteome</keyword>
<dbReference type="Gene3D" id="3.20.10.10">
    <property type="entry name" value="D-amino Acid Aminotransferase, subunit A, domain 2"/>
    <property type="match status" value="1"/>
</dbReference>
<dbReference type="AlphaFoldDB" id="A0A285CRP7"/>
<accession>A0A285CRP7</accession>
<evidence type="ECO:0000256" key="1">
    <source>
        <dbReference type="ARBA" id="ARBA00014472"/>
    </source>
</evidence>
<dbReference type="InterPro" id="IPR001544">
    <property type="entry name" value="Aminotrans_IV"/>
</dbReference>
<dbReference type="InterPro" id="IPR036038">
    <property type="entry name" value="Aminotransferase-like"/>
</dbReference>
<keyword evidence="2" id="KW-0456">Lyase</keyword>
<name>A0A285CRP7_9RHOB</name>
<proteinExistence type="predicted"/>
<evidence type="ECO:0000313" key="2">
    <source>
        <dbReference type="EMBL" id="SNX70212.1"/>
    </source>
</evidence>
<dbReference type="GO" id="GO:0016829">
    <property type="term" value="F:lyase activity"/>
    <property type="evidence" value="ECO:0007669"/>
    <property type="project" value="UniProtKB-KW"/>
</dbReference>
<dbReference type="Pfam" id="PF01063">
    <property type="entry name" value="Aminotran_4"/>
    <property type="match status" value="1"/>
</dbReference>
<evidence type="ECO:0000313" key="3">
    <source>
        <dbReference type="Proteomes" id="UP000219467"/>
    </source>
</evidence>
<dbReference type="EMBL" id="OAOQ01000005">
    <property type="protein sequence ID" value="SNX70212.1"/>
    <property type="molecule type" value="Genomic_DNA"/>
</dbReference>
<dbReference type="InterPro" id="IPR043131">
    <property type="entry name" value="BCAT-like_N"/>
</dbReference>
<dbReference type="RefSeq" id="WP_176504518.1">
    <property type="nucleotide sequence ID" value="NZ_OAOQ01000005.1"/>
</dbReference>
<dbReference type="InterPro" id="IPR043132">
    <property type="entry name" value="BCAT-like_C"/>
</dbReference>
<dbReference type="SUPFAM" id="SSF56752">
    <property type="entry name" value="D-aminoacid aminotransferase-like PLP-dependent enzymes"/>
    <property type="match status" value="1"/>
</dbReference>
<dbReference type="NCBIfam" id="NF005729">
    <property type="entry name" value="PRK07546.1-3"/>
    <property type="match status" value="1"/>
</dbReference>
<dbReference type="Proteomes" id="UP000219467">
    <property type="component" value="Unassembled WGS sequence"/>
</dbReference>
<reference evidence="3" key="1">
    <citation type="submission" date="2017-08" db="EMBL/GenBank/DDBJ databases">
        <authorList>
            <person name="Varghese N."/>
            <person name="Submissions S."/>
        </authorList>
    </citation>
    <scope>NUCLEOTIDE SEQUENCE [LARGE SCALE GENOMIC DNA]</scope>
    <source>
        <strain evidence="3">JA234</strain>
    </source>
</reference>
<organism evidence="2 3">
    <name type="scientific">Cereibacter ovatus</name>
    <dbReference type="NCBI Taxonomy" id="439529"/>
    <lineage>
        <taxon>Bacteria</taxon>
        <taxon>Pseudomonadati</taxon>
        <taxon>Pseudomonadota</taxon>
        <taxon>Alphaproteobacteria</taxon>
        <taxon>Rhodobacterales</taxon>
        <taxon>Paracoccaceae</taxon>
        <taxon>Cereibacter</taxon>
    </lineage>
</organism>